<dbReference type="InterPro" id="IPR029058">
    <property type="entry name" value="AB_hydrolase_fold"/>
</dbReference>
<dbReference type="EMBL" id="CP113797">
    <property type="protein sequence ID" value="WAL62424.1"/>
    <property type="molecule type" value="Genomic_DNA"/>
</dbReference>
<evidence type="ECO:0000313" key="3">
    <source>
        <dbReference type="Proteomes" id="UP001163152"/>
    </source>
</evidence>
<reference evidence="2" key="1">
    <citation type="submission" date="2022-12" db="EMBL/GenBank/DDBJ databases">
        <title>Polyphasic identification of a Novel Hot-Spring Cyanobacterium Ocullathermofonsia sinensis gen nov. sp. nov. and Genomic Insights on its Adaptations to the Thermal Habitat.</title>
        <authorList>
            <person name="Daroch M."/>
            <person name="Tang J."/>
            <person name="Jiang Y."/>
        </authorList>
    </citation>
    <scope>NUCLEOTIDE SEQUENCE</scope>
    <source>
        <strain evidence="2">PKUAC-SCTA174</strain>
    </source>
</reference>
<feature type="domain" description="AB hydrolase-1" evidence="1">
    <location>
        <begin position="110"/>
        <end position="342"/>
    </location>
</feature>
<organism evidence="2 3">
    <name type="scientific">Thermocoleostomius sinensis A174</name>
    <dbReference type="NCBI Taxonomy" id="2016057"/>
    <lineage>
        <taxon>Bacteria</taxon>
        <taxon>Bacillati</taxon>
        <taxon>Cyanobacteriota</taxon>
        <taxon>Cyanophyceae</taxon>
        <taxon>Oculatellales</taxon>
        <taxon>Oculatellaceae</taxon>
        <taxon>Thermocoleostomius</taxon>
    </lineage>
</organism>
<dbReference type="Gene3D" id="3.40.50.1820">
    <property type="entry name" value="alpha/beta hydrolase"/>
    <property type="match status" value="1"/>
</dbReference>
<dbReference type="Proteomes" id="UP001163152">
    <property type="component" value="Chromosome"/>
</dbReference>
<dbReference type="InterPro" id="IPR000073">
    <property type="entry name" value="AB_hydrolase_1"/>
</dbReference>
<proteinExistence type="predicted"/>
<dbReference type="KEGG" id="tsin:OXH18_10665"/>
<dbReference type="GO" id="GO:0016787">
    <property type="term" value="F:hydrolase activity"/>
    <property type="evidence" value="ECO:0007669"/>
    <property type="project" value="UniProtKB-KW"/>
</dbReference>
<dbReference type="AlphaFoldDB" id="A0A9E8ZFI2"/>
<evidence type="ECO:0000313" key="2">
    <source>
        <dbReference type="EMBL" id="WAL62424.1"/>
    </source>
</evidence>
<dbReference type="Pfam" id="PF12697">
    <property type="entry name" value="Abhydrolase_6"/>
    <property type="match status" value="1"/>
</dbReference>
<dbReference type="PANTHER" id="PTHR43689:SF8">
    <property type="entry name" value="ALPHA_BETA-HYDROLASES SUPERFAMILY PROTEIN"/>
    <property type="match status" value="1"/>
</dbReference>
<evidence type="ECO:0000259" key="1">
    <source>
        <dbReference type="Pfam" id="PF12697"/>
    </source>
</evidence>
<sequence length="355" mass="39242">MASLLIKAFEALTSIIGESSLNHILRTVRPIGGCTNALLRASSAMLDNQSIHFLPAATASIQDADALALLRQLRRSVVQVMLPQKHVSIATAYIHQSALTSFTKSSNAPIVLLHGFDSSLLEFRRLLPCFIADRDVWAIDLLGFGFTEYNSDLSINPFTIRQHLHAVWQRINQPIVLVGASMGGAVAIDFALKYPNCVQSLVLIDSVGLSGNFPIGPFLSAPVLGWSVEWLAFRKQMALQLAQVFPWTDSGLVDAIRCSLVHQQMPTWRQAIASFTRSGGYAFSPEDLTTIQPPTLILWGESDDMLGTDDADRFHRAIPRSELHWITAGHVPHFEQPQSVADRIQQFLITRSQHV</sequence>
<gene>
    <name evidence="2" type="ORF">OXH18_10665</name>
</gene>
<accession>A0A9E8ZFI2</accession>
<dbReference type="PANTHER" id="PTHR43689">
    <property type="entry name" value="HYDROLASE"/>
    <property type="match status" value="1"/>
</dbReference>
<keyword evidence="3" id="KW-1185">Reference proteome</keyword>
<dbReference type="SUPFAM" id="SSF53474">
    <property type="entry name" value="alpha/beta-Hydrolases"/>
    <property type="match status" value="1"/>
</dbReference>
<keyword evidence="2" id="KW-0378">Hydrolase</keyword>
<name>A0A9E8ZFI2_9CYAN</name>
<dbReference type="PRINTS" id="PR00111">
    <property type="entry name" value="ABHYDROLASE"/>
</dbReference>
<protein>
    <submittedName>
        <fullName evidence="2">Alpha/beta hydrolase</fullName>
    </submittedName>
</protein>
<dbReference type="RefSeq" id="WP_268612764.1">
    <property type="nucleotide sequence ID" value="NZ_CP113797.1"/>
</dbReference>